<proteinExistence type="predicted"/>
<protein>
    <submittedName>
        <fullName evidence="1">Uncharacterized protein</fullName>
    </submittedName>
</protein>
<dbReference type="AlphaFoldDB" id="A0A382T3D3"/>
<dbReference type="EMBL" id="UINC01133627">
    <property type="protein sequence ID" value="SVD16674.1"/>
    <property type="molecule type" value="Genomic_DNA"/>
</dbReference>
<name>A0A382T3D3_9ZZZZ</name>
<organism evidence="1">
    <name type="scientific">marine metagenome</name>
    <dbReference type="NCBI Taxonomy" id="408172"/>
    <lineage>
        <taxon>unclassified sequences</taxon>
        <taxon>metagenomes</taxon>
        <taxon>ecological metagenomes</taxon>
    </lineage>
</organism>
<evidence type="ECO:0000313" key="1">
    <source>
        <dbReference type="EMBL" id="SVD16674.1"/>
    </source>
</evidence>
<gene>
    <name evidence="1" type="ORF">METZ01_LOCUS369528</name>
</gene>
<accession>A0A382T3D3</accession>
<reference evidence="1" key="1">
    <citation type="submission" date="2018-05" db="EMBL/GenBank/DDBJ databases">
        <authorList>
            <person name="Lanie J.A."/>
            <person name="Ng W.-L."/>
            <person name="Kazmierczak K.M."/>
            <person name="Andrzejewski T.M."/>
            <person name="Davidsen T.M."/>
            <person name="Wayne K.J."/>
            <person name="Tettelin H."/>
            <person name="Glass J.I."/>
            <person name="Rusch D."/>
            <person name="Podicherti R."/>
            <person name="Tsui H.-C.T."/>
            <person name="Winkler M.E."/>
        </authorList>
    </citation>
    <scope>NUCLEOTIDE SEQUENCE</scope>
</reference>
<sequence length="57" mass="6508">MDKSNGGLTVEIIDDATVNLPDSAYIQDDSDYKDYFWSQSKLVYQWGTSGHLEVVYE</sequence>